<name>A0AAE3XMV1_9BACT</name>
<keyword evidence="5" id="KW-1185">Reference proteome</keyword>
<dbReference type="Gene3D" id="3.30.1330.60">
    <property type="entry name" value="OmpA-like domain"/>
    <property type="match status" value="1"/>
</dbReference>
<reference evidence="4" key="1">
    <citation type="submission" date="2023-07" db="EMBL/GenBank/DDBJ databases">
        <title>Genomic Encyclopedia of Type Strains, Phase IV (KMG-IV): sequencing the most valuable type-strain genomes for metagenomic binning, comparative biology and taxonomic classification.</title>
        <authorList>
            <person name="Goeker M."/>
        </authorList>
    </citation>
    <scope>NUCLEOTIDE SEQUENCE</scope>
    <source>
        <strain evidence="4">DSM 26174</strain>
    </source>
</reference>
<dbReference type="GO" id="GO:0016020">
    <property type="term" value="C:membrane"/>
    <property type="evidence" value="ECO:0007669"/>
    <property type="project" value="UniProtKB-UniRule"/>
</dbReference>
<comment type="caution">
    <text evidence="4">The sequence shown here is derived from an EMBL/GenBank/DDBJ whole genome shotgun (WGS) entry which is preliminary data.</text>
</comment>
<keyword evidence="1" id="KW-0472">Membrane</keyword>
<dbReference type="RefSeq" id="WP_309939030.1">
    <property type="nucleotide sequence ID" value="NZ_AP025305.1"/>
</dbReference>
<evidence type="ECO:0000313" key="4">
    <source>
        <dbReference type="EMBL" id="MDR6239377.1"/>
    </source>
</evidence>
<dbReference type="SUPFAM" id="SSF103088">
    <property type="entry name" value="OmpA-like"/>
    <property type="match status" value="1"/>
</dbReference>
<evidence type="ECO:0000259" key="3">
    <source>
        <dbReference type="PROSITE" id="PS51123"/>
    </source>
</evidence>
<dbReference type="EMBL" id="JAVDQD010000002">
    <property type="protein sequence ID" value="MDR6239377.1"/>
    <property type="molecule type" value="Genomic_DNA"/>
</dbReference>
<dbReference type="InterPro" id="IPR050330">
    <property type="entry name" value="Bact_OuterMem_StrucFunc"/>
</dbReference>
<dbReference type="InterPro" id="IPR006665">
    <property type="entry name" value="OmpA-like"/>
</dbReference>
<dbReference type="PROSITE" id="PS51123">
    <property type="entry name" value="OMPA_2"/>
    <property type="match status" value="1"/>
</dbReference>
<dbReference type="PANTHER" id="PTHR30329">
    <property type="entry name" value="STATOR ELEMENT OF FLAGELLAR MOTOR COMPLEX"/>
    <property type="match status" value="1"/>
</dbReference>
<gene>
    <name evidence="4" type="ORF">HNQ88_002414</name>
</gene>
<dbReference type="CDD" id="cd07185">
    <property type="entry name" value="OmpA_C-like"/>
    <property type="match status" value="1"/>
</dbReference>
<feature type="coiled-coil region" evidence="2">
    <location>
        <begin position="50"/>
        <end position="175"/>
    </location>
</feature>
<accession>A0AAE3XMV1</accession>
<dbReference type="InterPro" id="IPR036737">
    <property type="entry name" value="OmpA-like_sf"/>
</dbReference>
<dbReference type="AlphaFoldDB" id="A0AAE3XMV1"/>
<sequence length="325" mass="36741">MPLSFNTGKMAMALGLLTLSASCVTQSKFDALHHQKQSLETENNACAEALQISDEKNKNLEANIDELKNSKYDLENKLKDETASHDKLKKNYESLDNLYNNLVYNSGKLNENLSAKQKYLENMQSDFEETRAKNEQLASELEKREQRLLELERIIASQQKQAEDLKAKVDNALIDFEINDINVKIENGQVYVILPDKLLFKSGSIDVDTSGANAIKQVAQAIKQQDNFEVIVEGHTDNVPISKFSKYMRDNWDLSTARANSVIRILKDAGVDETIIHSTGRGESKPVAENDSPENKRLNRRIEIILKPKMTEFYNILGTDNTSTL</sequence>
<keyword evidence="2" id="KW-0175">Coiled coil</keyword>
<proteinExistence type="predicted"/>
<evidence type="ECO:0000256" key="1">
    <source>
        <dbReference type="PROSITE-ProRule" id="PRU00473"/>
    </source>
</evidence>
<dbReference type="Proteomes" id="UP001185092">
    <property type="component" value="Unassembled WGS sequence"/>
</dbReference>
<dbReference type="PANTHER" id="PTHR30329:SF21">
    <property type="entry name" value="LIPOPROTEIN YIAD-RELATED"/>
    <property type="match status" value="1"/>
</dbReference>
<evidence type="ECO:0000256" key="2">
    <source>
        <dbReference type="SAM" id="Coils"/>
    </source>
</evidence>
<dbReference type="Pfam" id="PF00691">
    <property type="entry name" value="OmpA"/>
    <property type="match status" value="1"/>
</dbReference>
<dbReference type="Gene3D" id="1.10.287.1490">
    <property type="match status" value="1"/>
</dbReference>
<feature type="domain" description="OmpA-like" evidence="3">
    <location>
        <begin position="187"/>
        <end position="310"/>
    </location>
</feature>
<evidence type="ECO:0000313" key="5">
    <source>
        <dbReference type="Proteomes" id="UP001185092"/>
    </source>
</evidence>
<protein>
    <submittedName>
        <fullName evidence="4">Chemotaxis protein MotB</fullName>
    </submittedName>
</protein>
<organism evidence="4 5">
    <name type="scientific">Aureibacter tunicatorum</name>
    <dbReference type="NCBI Taxonomy" id="866807"/>
    <lineage>
        <taxon>Bacteria</taxon>
        <taxon>Pseudomonadati</taxon>
        <taxon>Bacteroidota</taxon>
        <taxon>Cytophagia</taxon>
        <taxon>Cytophagales</taxon>
        <taxon>Persicobacteraceae</taxon>
        <taxon>Aureibacter</taxon>
    </lineage>
</organism>